<protein>
    <recommendedName>
        <fullName evidence="3">CheW-like domain-containing protein</fullName>
    </recommendedName>
</protein>
<evidence type="ECO:0008006" key="3">
    <source>
        <dbReference type="Google" id="ProtNLM"/>
    </source>
</evidence>
<dbReference type="GeneID" id="97987144"/>
<proteinExistence type="predicted"/>
<dbReference type="Proteomes" id="UP000260812">
    <property type="component" value="Unassembled WGS sequence"/>
</dbReference>
<evidence type="ECO:0000313" key="2">
    <source>
        <dbReference type="Proteomes" id="UP000260812"/>
    </source>
</evidence>
<accession>A0A3E3I6Z9</accession>
<keyword evidence="2" id="KW-1185">Reference proteome</keyword>
<name>A0A3E3I6Z9_9FIRM</name>
<gene>
    <name evidence="1" type="ORF">DXC51_09695</name>
</gene>
<dbReference type="AlphaFoldDB" id="A0A3E3I6Z9"/>
<organism evidence="1 2">
    <name type="scientific">Eisenbergiella massiliensis</name>
    <dbReference type="NCBI Taxonomy" id="1720294"/>
    <lineage>
        <taxon>Bacteria</taxon>
        <taxon>Bacillati</taxon>
        <taxon>Bacillota</taxon>
        <taxon>Clostridia</taxon>
        <taxon>Lachnospirales</taxon>
        <taxon>Lachnospiraceae</taxon>
        <taxon>Eisenbergiella</taxon>
    </lineage>
</organism>
<dbReference type="RefSeq" id="WP_117544391.1">
    <property type="nucleotide sequence ID" value="NZ_JBKUNB010000014.1"/>
</dbReference>
<evidence type="ECO:0000313" key="1">
    <source>
        <dbReference type="EMBL" id="RGE61807.1"/>
    </source>
</evidence>
<sequence>MDDVDNSYLLFVSDGLFFLLPVCCLDRVMDAEKPEEEAEAAECNILAGALGGNGKRRYRILLHKEASEEKLLLPADDIIDLREINDEQILELTEPVLNERNRYLIAVAVTETQGGRRIPAYVLDPACLSGEE</sequence>
<reference evidence="1" key="1">
    <citation type="submission" date="2018-08" db="EMBL/GenBank/DDBJ databases">
        <title>A genome reference for cultivated species of the human gut microbiota.</title>
        <authorList>
            <person name="Zou Y."/>
            <person name="Xue W."/>
            <person name="Luo G."/>
        </authorList>
    </citation>
    <scope>NUCLEOTIDE SEQUENCE [LARGE SCALE GENOMIC DNA]</scope>
    <source>
        <strain evidence="1">TF05-5AC</strain>
    </source>
</reference>
<comment type="caution">
    <text evidence="1">The sequence shown here is derived from an EMBL/GenBank/DDBJ whole genome shotgun (WGS) entry which is preliminary data.</text>
</comment>
<dbReference type="EMBL" id="QVLV01000005">
    <property type="protein sequence ID" value="RGE61807.1"/>
    <property type="molecule type" value="Genomic_DNA"/>
</dbReference>